<gene>
    <name evidence="1" type="ORF">SAMN04488518_104253</name>
</gene>
<proteinExistence type="predicted"/>
<dbReference type="InterPro" id="IPR012469">
    <property type="entry name" value="DUF1688"/>
</dbReference>
<organism evidence="1 2">
    <name type="scientific">Pseudovibrio ascidiaceicola</name>
    <dbReference type="NCBI Taxonomy" id="285279"/>
    <lineage>
        <taxon>Bacteria</taxon>
        <taxon>Pseudomonadati</taxon>
        <taxon>Pseudomonadota</taxon>
        <taxon>Alphaproteobacteria</taxon>
        <taxon>Hyphomicrobiales</taxon>
        <taxon>Stappiaceae</taxon>
        <taxon>Pseudovibrio</taxon>
    </lineage>
</organism>
<keyword evidence="2" id="KW-1185">Reference proteome</keyword>
<sequence length="411" mass="45392">MEMQASQALSLLNAKAVRERSHMLLELGLQGELEHFAVDLSHLAEAARRTLAATDNTYPDRQIPFHARWRQFETGGIDRWGMLAGARRFSDVQGMGRAACDLAIVSALLDAAAGEHWTYREAITNETFKHSEGLAIGSLAMFSAGFFSHEPLDPLRADAITLFRLDKDELAEGLQITEKNQLIGLDGRLSLLNRLGEAVSLRDDLFGKEDEPRPGGLFDILYEEGQKGPLDAERILELVLDGLGPIWPNREQIDGVILGDTWRHSKVTTQDKTTNLVPLHKLSQWIAYSLVEPLSWAGIEMANIDGLTGLAEYRNGGLFLDTGVLRLKDPKQSLNKHEVSSELVVEWRALTIALLDKLADWIRADLSVSRDQLPLACVLEGGSWAAGRQIALEKRGDGSPPLMIISDGTVF</sequence>
<accession>A0A1I3YX23</accession>
<evidence type="ECO:0000313" key="2">
    <source>
        <dbReference type="Proteomes" id="UP000199598"/>
    </source>
</evidence>
<name>A0A1I3YX23_9HYPH</name>
<reference evidence="1 2" key="1">
    <citation type="submission" date="2016-10" db="EMBL/GenBank/DDBJ databases">
        <authorList>
            <person name="Varghese N."/>
            <person name="Submissions S."/>
        </authorList>
    </citation>
    <scope>NUCLEOTIDE SEQUENCE [LARGE SCALE GENOMIC DNA]</scope>
    <source>
        <strain evidence="1 2">DSM 16392</strain>
    </source>
</reference>
<evidence type="ECO:0008006" key="3">
    <source>
        <dbReference type="Google" id="ProtNLM"/>
    </source>
</evidence>
<protein>
    <recommendedName>
        <fullName evidence="3">Uracil phosphoribosyltransferase</fullName>
    </recommendedName>
</protein>
<comment type="caution">
    <text evidence="1">The sequence shown here is derived from an EMBL/GenBank/DDBJ whole genome shotgun (WGS) entry which is preliminary data.</text>
</comment>
<dbReference type="EMBL" id="FOSK01000004">
    <property type="protein sequence ID" value="SFK35746.1"/>
    <property type="molecule type" value="Genomic_DNA"/>
</dbReference>
<dbReference type="PANTHER" id="PTHR31687:SF3">
    <property type="entry name" value="PROTEIN URG3"/>
    <property type="match status" value="1"/>
</dbReference>
<dbReference type="RefSeq" id="WP_063309507.1">
    <property type="nucleotide sequence ID" value="NZ_FOSK01000004.1"/>
</dbReference>
<dbReference type="Pfam" id="PF07958">
    <property type="entry name" value="DUF1688"/>
    <property type="match status" value="1"/>
</dbReference>
<dbReference type="PANTHER" id="PTHR31687">
    <property type="match status" value="1"/>
</dbReference>
<dbReference type="Proteomes" id="UP000199598">
    <property type="component" value="Unassembled WGS sequence"/>
</dbReference>
<evidence type="ECO:0000313" key="1">
    <source>
        <dbReference type="EMBL" id="SFK35746.1"/>
    </source>
</evidence>